<organism evidence="2 3">
    <name type="scientific">Serratia montpellierensis</name>
    <dbReference type="NCBI Taxonomy" id="2598730"/>
    <lineage>
        <taxon>Bacteria</taxon>
        <taxon>Pseudomonadati</taxon>
        <taxon>Pseudomonadota</taxon>
        <taxon>Gammaproteobacteria</taxon>
        <taxon>Enterobacterales</taxon>
        <taxon>Yersiniaceae</taxon>
        <taxon>Serratia</taxon>
    </lineage>
</organism>
<dbReference type="InterPro" id="IPR037401">
    <property type="entry name" value="SnoaL-like"/>
</dbReference>
<sequence>MMLKESDAILDEVITAWSGKRHWPSFMGDNIVYESNHQGSATGEFAVRQLFEDNFPGGMTVHVNTTNKVVRSQTQSSTIAAYFYGRTTDTRLQNNDDVNFGGMIVINTFSGSVERVRVHMNWLKGNKNIVHHWHFPYERQWQPGDSVSPLISEIDAPWHAYKQAHTPLSDEDAISEAWFQYAWALDMADYSLFNGAFSDDASADLPPMGKLKGRRMLVSTLKAFRMPWPWIQHYGVPLQIDIAEDRQSASFLLGRIIPEQDKTADGEALYGAHYKIELKKEGSEWKMSRMDYFPGWFTVKNEG</sequence>
<dbReference type="RefSeq" id="WP_089194974.1">
    <property type="nucleotide sequence ID" value="NZ_VOSN01000013.1"/>
</dbReference>
<dbReference type="InterPro" id="IPR032710">
    <property type="entry name" value="NTF2-like_dom_sf"/>
</dbReference>
<name>A0ABS8JA15_9GAMM</name>
<dbReference type="Pfam" id="PF13577">
    <property type="entry name" value="SnoaL_4"/>
    <property type="match status" value="1"/>
</dbReference>
<feature type="domain" description="SnoaL-like" evidence="1">
    <location>
        <begin position="168"/>
        <end position="290"/>
    </location>
</feature>
<gene>
    <name evidence="2" type="ORF">FUU20_19140</name>
</gene>
<dbReference type="Gene3D" id="3.10.450.50">
    <property type="match status" value="1"/>
</dbReference>
<dbReference type="SUPFAM" id="SSF54427">
    <property type="entry name" value="NTF2-like"/>
    <property type="match status" value="1"/>
</dbReference>
<evidence type="ECO:0000313" key="3">
    <source>
        <dbReference type="Proteomes" id="UP001199135"/>
    </source>
</evidence>
<comment type="caution">
    <text evidence="2">The sequence shown here is derived from an EMBL/GenBank/DDBJ whole genome shotgun (WGS) entry which is preliminary data.</text>
</comment>
<evidence type="ECO:0000313" key="2">
    <source>
        <dbReference type="EMBL" id="MCC7660835.1"/>
    </source>
</evidence>
<evidence type="ECO:0000259" key="1">
    <source>
        <dbReference type="Pfam" id="PF13577"/>
    </source>
</evidence>
<dbReference type="Proteomes" id="UP001199135">
    <property type="component" value="Unassembled WGS sequence"/>
</dbReference>
<keyword evidence="3" id="KW-1185">Reference proteome</keyword>
<reference evidence="2 3" key="1">
    <citation type="submission" date="2019-08" db="EMBL/GenBank/DDBJ databases">
        <title>Genome sequencing of Psyttalia spp.-associated microbial isolates reveals a potentially novel species in the Serratia genus.</title>
        <authorList>
            <person name="Tannieres-Laurent M."/>
            <person name="Sparks M.E."/>
            <person name="Blackburn M.B."/>
            <person name="Gundersen-Rindal D.E."/>
            <person name="Bon M.-C."/>
        </authorList>
    </citation>
    <scope>NUCLEOTIDE SEQUENCE [LARGE SCALE GENOMIC DNA]</scope>
    <source>
        <strain evidence="3">Pon4B</strain>
    </source>
</reference>
<accession>A0ABS8JA15</accession>
<proteinExistence type="predicted"/>
<protein>
    <submittedName>
        <fullName evidence="2">Nuclear transport factor 2 family protein</fullName>
    </submittedName>
</protein>
<dbReference type="EMBL" id="VOSO01000019">
    <property type="protein sequence ID" value="MCC7660835.1"/>
    <property type="molecule type" value="Genomic_DNA"/>
</dbReference>